<dbReference type="AlphaFoldDB" id="A0A7X5UUL4"/>
<dbReference type="Pfam" id="PF12146">
    <property type="entry name" value="Hydrolase_4"/>
    <property type="match status" value="1"/>
</dbReference>
<dbReference type="PANTHER" id="PTHR12277">
    <property type="entry name" value="ALPHA/BETA HYDROLASE DOMAIN-CONTAINING PROTEIN"/>
    <property type="match status" value="1"/>
</dbReference>
<dbReference type="PANTHER" id="PTHR12277:SF79">
    <property type="entry name" value="XAA-PRO DIPEPTIDYL-PEPTIDASE-RELATED"/>
    <property type="match status" value="1"/>
</dbReference>
<dbReference type="SUPFAM" id="SSF53474">
    <property type="entry name" value="alpha/beta-Hydrolases"/>
    <property type="match status" value="1"/>
</dbReference>
<organism evidence="2 3">
    <name type="scientific">Saccharomonospora amisosensis</name>
    <dbReference type="NCBI Taxonomy" id="1128677"/>
    <lineage>
        <taxon>Bacteria</taxon>
        <taxon>Bacillati</taxon>
        <taxon>Actinomycetota</taxon>
        <taxon>Actinomycetes</taxon>
        <taxon>Pseudonocardiales</taxon>
        <taxon>Pseudonocardiaceae</taxon>
        <taxon>Saccharomonospora</taxon>
    </lineage>
</organism>
<dbReference type="InterPro" id="IPR029058">
    <property type="entry name" value="AB_hydrolase_fold"/>
</dbReference>
<comment type="caution">
    <text evidence="2">The sequence shown here is derived from an EMBL/GenBank/DDBJ whole genome shotgun (WGS) entry which is preliminary data.</text>
</comment>
<dbReference type="EMBL" id="JAAOYM010000002">
    <property type="protein sequence ID" value="NIJ14552.1"/>
    <property type="molecule type" value="Genomic_DNA"/>
</dbReference>
<dbReference type="Proteomes" id="UP000545493">
    <property type="component" value="Unassembled WGS sequence"/>
</dbReference>
<protein>
    <recommendedName>
        <fullName evidence="1">Serine aminopeptidase S33 domain-containing protein</fullName>
    </recommendedName>
</protein>
<sequence length="270" mass="28643">MRRRWLIGLVVVGTIVAVVFGGAFAFQRKLIYLPSGGQPPSAAEVLPGGRDVAFTTEDGLRLAAWYFPVPGATATVLVAPGNAGNRSVRVPLARALTGDGLSVLLLDYRGYGGNPGNPTEEGLKLDARAAWRFLVREAGVSPGDLVYFGESLGAAVVSELAVRHPPKALVLRSPFTDLAAVARRHYPFLPMRWLLLDTFPVVDYVSRVRAPVTVVYGTADSIVPAEQSAAVADAAGAAVVEVPGADHNDMALLDGRRLIDAIVEQAVRPR</sequence>
<dbReference type="InterPro" id="IPR022742">
    <property type="entry name" value="Hydrolase_4"/>
</dbReference>
<dbReference type="Gene3D" id="3.40.50.1820">
    <property type="entry name" value="alpha/beta hydrolase"/>
    <property type="match status" value="1"/>
</dbReference>
<evidence type="ECO:0000313" key="2">
    <source>
        <dbReference type="EMBL" id="NIJ14552.1"/>
    </source>
</evidence>
<keyword evidence="3" id="KW-1185">Reference proteome</keyword>
<accession>A0A7X5UUL4</accession>
<gene>
    <name evidence="2" type="ORF">FHU38_004953</name>
</gene>
<evidence type="ECO:0000259" key="1">
    <source>
        <dbReference type="Pfam" id="PF12146"/>
    </source>
</evidence>
<evidence type="ECO:0000313" key="3">
    <source>
        <dbReference type="Proteomes" id="UP000545493"/>
    </source>
</evidence>
<feature type="domain" description="Serine aminopeptidase S33" evidence="1">
    <location>
        <begin position="73"/>
        <end position="183"/>
    </location>
</feature>
<reference evidence="2 3" key="1">
    <citation type="submission" date="2020-03" db="EMBL/GenBank/DDBJ databases">
        <title>Sequencing the genomes of 1000 actinobacteria strains.</title>
        <authorList>
            <person name="Klenk H.-P."/>
        </authorList>
    </citation>
    <scope>NUCLEOTIDE SEQUENCE [LARGE SCALE GENOMIC DNA]</scope>
    <source>
        <strain evidence="2 3">DSM 45685</strain>
    </source>
</reference>
<proteinExistence type="predicted"/>
<name>A0A7X5UUL4_9PSEU</name>
<dbReference type="RefSeq" id="WP_167176779.1">
    <property type="nucleotide sequence ID" value="NZ_JAAOYM010000002.1"/>
</dbReference>